<feature type="domain" description="Zn(2)-C6 fungal-type" evidence="8">
    <location>
        <begin position="59"/>
        <end position="88"/>
    </location>
</feature>
<protein>
    <recommendedName>
        <fullName evidence="8">Zn(2)-C6 fungal-type domain-containing protein</fullName>
    </recommendedName>
</protein>
<dbReference type="SMART" id="SM00906">
    <property type="entry name" value="Fungal_trans"/>
    <property type="match status" value="1"/>
</dbReference>
<dbReference type="GO" id="GO:0000981">
    <property type="term" value="F:DNA-binding transcription factor activity, RNA polymerase II-specific"/>
    <property type="evidence" value="ECO:0007669"/>
    <property type="project" value="InterPro"/>
</dbReference>
<dbReference type="InterPro" id="IPR007219">
    <property type="entry name" value="XnlR_reg_dom"/>
</dbReference>
<comment type="subcellular location">
    <subcellularLocation>
        <location evidence="1">Nucleus</location>
    </subcellularLocation>
</comment>
<dbReference type="AlphaFoldDB" id="A0A0C9VSE5"/>
<keyword evidence="2" id="KW-0479">Metal-binding</keyword>
<evidence type="ECO:0000313" key="10">
    <source>
        <dbReference type="Proteomes" id="UP000054279"/>
    </source>
</evidence>
<dbReference type="InterPro" id="IPR001138">
    <property type="entry name" value="Zn2Cys6_DnaBD"/>
</dbReference>
<dbReference type="GO" id="GO:0000976">
    <property type="term" value="F:transcription cis-regulatory region binding"/>
    <property type="evidence" value="ECO:0007669"/>
    <property type="project" value="TreeGrafter"/>
</dbReference>
<dbReference type="HOGENOM" id="CLU_010438_0_0_1"/>
<dbReference type="CDD" id="cd00067">
    <property type="entry name" value="GAL4"/>
    <property type="match status" value="1"/>
</dbReference>
<feature type="compositionally biased region" description="Gly residues" evidence="7">
    <location>
        <begin position="23"/>
        <end position="34"/>
    </location>
</feature>
<evidence type="ECO:0000313" key="9">
    <source>
        <dbReference type="EMBL" id="KIJ40946.1"/>
    </source>
</evidence>
<evidence type="ECO:0000259" key="8">
    <source>
        <dbReference type="PROSITE" id="PS50048"/>
    </source>
</evidence>
<organism evidence="9 10">
    <name type="scientific">Sphaerobolus stellatus (strain SS14)</name>
    <dbReference type="NCBI Taxonomy" id="990650"/>
    <lineage>
        <taxon>Eukaryota</taxon>
        <taxon>Fungi</taxon>
        <taxon>Dikarya</taxon>
        <taxon>Basidiomycota</taxon>
        <taxon>Agaricomycotina</taxon>
        <taxon>Agaricomycetes</taxon>
        <taxon>Phallomycetidae</taxon>
        <taxon>Geastrales</taxon>
        <taxon>Sphaerobolaceae</taxon>
        <taxon>Sphaerobolus</taxon>
    </lineage>
</organism>
<evidence type="ECO:0000256" key="7">
    <source>
        <dbReference type="SAM" id="MobiDB-lite"/>
    </source>
</evidence>
<gene>
    <name evidence="9" type="ORF">M422DRAFT_173033</name>
</gene>
<dbReference type="OrthoDB" id="4454541at2759"/>
<dbReference type="InterPro" id="IPR051089">
    <property type="entry name" value="prtT"/>
</dbReference>
<dbReference type="Proteomes" id="UP000054279">
    <property type="component" value="Unassembled WGS sequence"/>
</dbReference>
<dbReference type="GO" id="GO:0006351">
    <property type="term" value="P:DNA-templated transcription"/>
    <property type="evidence" value="ECO:0007669"/>
    <property type="project" value="InterPro"/>
</dbReference>
<dbReference type="EMBL" id="KN837140">
    <property type="protein sequence ID" value="KIJ40946.1"/>
    <property type="molecule type" value="Genomic_DNA"/>
</dbReference>
<feature type="region of interest" description="Disordered" evidence="7">
    <location>
        <begin position="151"/>
        <end position="238"/>
    </location>
</feature>
<dbReference type="PANTHER" id="PTHR31845:SF17">
    <property type="entry name" value="ZN(II)2CYS6 TRANSCRIPTION FACTOR (EUROFUNG)"/>
    <property type="match status" value="1"/>
</dbReference>
<keyword evidence="10" id="KW-1185">Reference proteome</keyword>
<evidence type="ECO:0000256" key="6">
    <source>
        <dbReference type="ARBA" id="ARBA00023242"/>
    </source>
</evidence>
<evidence type="ECO:0000256" key="2">
    <source>
        <dbReference type="ARBA" id="ARBA00022723"/>
    </source>
</evidence>
<dbReference type="CDD" id="cd12148">
    <property type="entry name" value="fungal_TF_MHR"/>
    <property type="match status" value="1"/>
</dbReference>
<name>A0A0C9VSE5_SPHS4</name>
<feature type="region of interest" description="Disordered" evidence="7">
    <location>
        <begin position="1"/>
        <end position="52"/>
    </location>
</feature>
<proteinExistence type="predicted"/>
<keyword evidence="6" id="KW-0539">Nucleus</keyword>
<feature type="compositionally biased region" description="Polar residues" evidence="7">
    <location>
        <begin position="175"/>
        <end position="189"/>
    </location>
</feature>
<evidence type="ECO:0000256" key="5">
    <source>
        <dbReference type="ARBA" id="ARBA00023163"/>
    </source>
</evidence>
<dbReference type="GO" id="GO:0005634">
    <property type="term" value="C:nucleus"/>
    <property type="evidence" value="ECO:0007669"/>
    <property type="project" value="UniProtKB-SubCell"/>
</dbReference>
<dbReference type="GO" id="GO:0008270">
    <property type="term" value="F:zinc ion binding"/>
    <property type="evidence" value="ECO:0007669"/>
    <property type="project" value="InterPro"/>
</dbReference>
<dbReference type="Pfam" id="PF04082">
    <property type="entry name" value="Fungal_trans"/>
    <property type="match status" value="1"/>
</dbReference>
<sequence>MSLSPSTSADLPTKRRRNSSASGNGGASQNGANGGQDSNDTMQGQSASQIHIPKRGARACTACRKGKNRCEGEAPCRRCQLSGTLCVFEKPEKKNAPAMPNGSMERISRLEGQYLVMQSQMIGMQTSLDRILAALQANNAAAVAASSPTSQYSYASTSAPSMPTGPHGGPVQYSRVPQQQNYYDQSTDGSGRGMNGSAGRQFPPLPGFAPPPHKYATYGIIPSTAPSSDDESEDTLPRSTMNAPIEALQGLANAAAEAAAGASPPRVKKRRRVEPIPRNAFPSVLEKGLVSEQEAQELYHIFFSGCHLFIPLFDPAYDTYEGLKERTPFCFDAILAVASKIRSGNGPPTPTFYKCLEEAQGIARSTLFGPIVRKEAVQAMLLLSAWSTNGWLPSGHAMRMALDLNLHRALEKLADSGGKRRTDEEERELVVSARIWLCLYWFDHQLSLGTGRPIVLRDENSIKHCRLLLTHPMSSLTDVRLVSQIELIAQKTQIYETLSPLGGAVNHNTLAFIRRAHVALDKWWAECDQLHASQGIEDESLLRKILAGELYYAKLWLVCVALRGASWDKMPFEQRELAFQAKEAASNCLSTFLNSPAYRAALRYAVHDSLVTAAFSGLFLLKVANLFPAEVDLGGITSQVEQLANLLSDVAAERYALTLRLMLANLRRKVGLPTHTHTPQPGMSAAGPDGSLVVPSNFVDGTTASAPALPWYEEVGIMWPSDGGIFSPSSIPIWLQEQSLSDLGIPMNGSDGIFLNVNGPSGWNADMATMPEAW</sequence>
<feature type="compositionally biased region" description="Polar residues" evidence="7">
    <location>
        <begin position="37"/>
        <end position="49"/>
    </location>
</feature>
<dbReference type="Gene3D" id="4.10.240.10">
    <property type="entry name" value="Zn(2)-C6 fungal-type DNA-binding domain"/>
    <property type="match status" value="1"/>
</dbReference>
<feature type="compositionally biased region" description="Polar residues" evidence="7">
    <location>
        <begin position="1"/>
        <end position="10"/>
    </location>
</feature>
<reference evidence="9 10" key="1">
    <citation type="submission" date="2014-06" db="EMBL/GenBank/DDBJ databases">
        <title>Evolutionary Origins and Diversification of the Mycorrhizal Mutualists.</title>
        <authorList>
            <consortium name="DOE Joint Genome Institute"/>
            <consortium name="Mycorrhizal Genomics Consortium"/>
            <person name="Kohler A."/>
            <person name="Kuo A."/>
            <person name="Nagy L.G."/>
            <person name="Floudas D."/>
            <person name="Copeland A."/>
            <person name="Barry K.W."/>
            <person name="Cichocki N."/>
            <person name="Veneault-Fourrey C."/>
            <person name="LaButti K."/>
            <person name="Lindquist E.A."/>
            <person name="Lipzen A."/>
            <person name="Lundell T."/>
            <person name="Morin E."/>
            <person name="Murat C."/>
            <person name="Riley R."/>
            <person name="Ohm R."/>
            <person name="Sun H."/>
            <person name="Tunlid A."/>
            <person name="Henrissat B."/>
            <person name="Grigoriev I.V."/>
            <person name="Hibbett D.S."/>
            <person name="Martin F."/>
        </authorList>
    </citation>
    <scope>NUCLEOTIDE SEQUENCE [LARGE SCALE GENOMIC DNA]</scope>
    <source>
        <strain evidence="9 10">SS14</strain>
    </source>
</reference>
<evidence type="ECO:0000256" key="1">
    <source>
        <dbReference type="ARBA" id="ARBA00004123"/>
    </source>
</evidence>
<dbReference type="SUPFAM" id="SSF57701">
    <property type="entry name" value="Zn2/Cys6 DNA-binding domain"/>
    <property type="match status" value="1"/>
</dbReference>
<evidence type="ECO:0000256" key="3">
    <source>
        <dbReference type="ARBA" id="ARBA00023015"/>
    </source>
</evidence>
<feature type="compositionally biased region" description="Polar residues" evidence="7">
    <location>
        <begin position="151"/>
        <end position="161"/>
    </location>
</feature>
<feature type="compositionally biased region" description="Pro residues" evidence="7">
    <location>
        <begin position="203"/>
        <end position="213"/>
    </location>
</feature>
<accession>A0A0C9VSE5</accession>
<keyword evidence="4" id="KW-0238">DNA-binding</keyword>
<dbReference type="Pfam" id="PF00172">
    <property type="entry name" value="Zn_clus"/>
    <property type="match status" value="1"/>
</dbReference>
<dbReference type="PROSITE" id="PS50048">
    <property type="entry name" value="ZN2_CY6_FUNGAL_2"/>
    <property type="match status" value="1"/>
</dbReference>
<dbReference type="SMART" id="SM00066">
    <property type="entry name" value="GAL4"/>
    <property type="match status" value="1"/>
</dbReference>
<keyword evidence="3" id="KW-0805">Transcription regulation</keyword>
<dbReference type="PANTHER" id="PTHR31845">
    <property type="entry name" value="FINGER DOMAIN PROTEIN, PUTATIVE-RELATED"/>
    <property type="match status" value="1"/>
</dbReference>
<keyword evidence="5" id="KW-0804">Transcription</keyword>
<evidence type="ECO:0000256" key="4">
    <source>
        <dbReference type="ARBA" id="ARBA00023125"/>
    </source>
</evidence>
<dbReference type="InterPro" id="IPR036864">
    <property type="entry name" value="Zn2-C6_fun-type_DNA-bd_sf"/>
</dbReference>
<dbReference type="PROSITE" id="PS00463">
    <property type="entry name" value="ZN2_CY6_FUNGAL_1"/>
    <property type="match status" value="1"/>
</dbReference>